<accession>A0ABW3KVL2</accession>
<dbReference type="InterPro" id="IPR043038">
    <property type="entry name" value="VbhA_sf"/>
</dbReference>
<comment type="caution">
    <text evidence="1">The sequence shown here is derived from an EMBL/GenBank/DDBJ whole genome shotgun (WGS) entry which is preliminary data.</text>
</comment>
<protein>
    <submittedName>
        <fullName evidence="1">Antitoxin VbhA family protein</fullName>
    </submittedName>
</protein>
<dbReference type="CDD" id="cd11586">
    <property type="entry name" value="VbhA_like"/>
    <property type="match status" value="1"/>
</dbReference>
<dbReference type="Gene3D" id="1.10.8.1050">
    <property type="entry name" value="Antitoxin VbhA-like"/>
    <property type="match status" value="1"/>
</dbReference>
<dbReference type="EMBL" id="JBHTKL010000001">
    <property type="protein sequence ID" value="MFD1017909.1"/>
    <property type="molecule type" value="Genomic_DNA"/>
</dbReference>
<evidence type="ECO:0000313" key="2">
    <source>
        <dbReference type="Proteomes" id="UP001596990"/>
    </source>
</evidence>
<organism evidence="1 2">
    <name type="scientific">Thalassobacillus hwangdonensis</name>
    <dbReference type="NCBI Taxonomy" id="546108"/>
    <lineage>
        <taxon>Bacteria</taxon>
        <taxon>Bacillati</taxon>
        <taxon>Bacillota</taxon>
        <taxon>Bacilli</taxon>
        <taxon>Bacillales</taxon>
        <taxon>Bacillaceae</taxon>
        <taxon>Thalassobacillus</taxon>
    </lineage>
</organism>
<dbReference type="RefSeq" id="WP_386056018.1">
    <property type="nucleotide sequence ID" value="NZ_JBHTKL010000001.1"/>
</dbReference>
<gene>
    <name evidence="1" type="ORF">ACFQ2J_01750</name>
</gene>
<keyword evidence="2" id="KW-1185">Reference proteome</keyword>
<sequence length="53" mass="6285">MNQLEEQFKSVKATIEMEGMEVSDEVQRIVLKEASGEISFHEFKKQIMRLQRK</sequence>
<dbReference type="Proteomes" id="UP001596990">
    <property type="component" value="Unassembled WGS sequence"/>
</dbReference>
<reference evidence="2" key="1">
    <citation type="journal article" date="2019" name="Int. J. Syst. Evol. Microbiol.">
        <title>The Global Catalogue of Microorganisms (GCM) 10K type strain sequencing project: providing services to taxonomists for standard genome sequencing and annotation.</title>
        <authorList>
            <consortium name="The Broad Institute Genomics Platform"/>
            <consortium name="The Broad Institute Genome Sequencing Center for Infectious Disease"/>
            <person name="Wu L."/>
            <person name="Ma J."/>
        </authorList>
    </citation>
    <scope>NUCLEOTIDE SEQUENCE [LARGE SCALE GENOMIC DNA]</scope>
    <source>
        <strain evidence="2">CCUG 56607</strain>
    </source>
</reference>
<name>A0ABW3KVL2_9BACI</name>
<proteinExistence type="predicted"/>
<dbReference type="InterPro" id="IPR033788">
    <property type="entry name" value="VbhA-like"/>
</dbReference>
<evidence type="ECO:0000313" key="1">
    <source>
        <dbReference type="EMBL" id="MFD1017909.1"/>
    </source>
</evidence>